<name>A0A409XLJ8_PSICY</name>
<accession>A0A409XLJ8</accession>
<evidence type="ECO:0000313" key="2">
    <source>
        <dbReference type="EMBL" id="PPQ91653.1"/>
    </source>
</evidence>
<dbReference type="Proteomes" id="UP000283269">
    <property type="component" value="Unassembled WGS sequence"/>
</dbReference>
<sequence>MSTFIGQTNYIACVGEQAQTDTPVDLLASLFPAFESPILWDFNGFFSPPSTSHYYPPLFSTLPSDGPTLPVGYFNWSSLPSTYSLSSSALSSPSPPNVLRDSDTGAAVQYPGAQKQSHTTKADSSYCALSCQSPYEHSNRQVVSLAPAHTPSTQLPLIIPIPESTDEELRQAHLRRDPVDLNKKTFISGPREPDKTPPGSQTISTTSFPSGREAEQKYNFRSINAGHSMNVRSGNGPVPVEPVHSVPNDNGRSEGERSIVAQRNGTRTKSPTATQKGRKNRRGAGPKHSVLGPEPKAKAPKTGKKARIPKMMQGQAVEAVPPSNDGFNFRCMAPLAPPPMSMEYKRCQKSSFKVGAGIDNATFFDQNSFK</sequence>
<feature type="region of interest" description="Disordered" evidence="1">
    <location>
        <begin position="175"/>
        <end position="213"/>
    </location>
</feature>
<dbReference type="EMBL" id="NHYD01001267">
    <property type="protein sequence ID" value="PPQ91653.1"/>
    <property type="molecule type" value="Genomic_DNA"/>
</dbReference>
<feature type="region of interest" description="Disordered" evidence="1">
    <location>
        <begin position="226"/>
        <end position="308"/>
    </location>
</feature>
<reference evidence="2 3" key="1">
    <citation type="journal article" date="2018" name="Evol. Lett.">
        <title>Horizontal gene cluster transfer increased hallucinogenic mushroom diversity.</title>
        <authorList>
            <person name="Reynolds H.T."/>
            <person name="Vijayakumar V."/>
            <person name="Gluck-Thaler E."/>
            <person name="Korotkin H.B."/>
            <person name="Matheny P.B."/>
            <person name="Slot J.C."/>
        </authorList>
    </citation>
    <scope>NUCLEOTIDE SEQUENCE [LARGE SCALE GENOMIC DNA]</scope>
    <source>
        <strain evidence="2 3">2631</strain>
    </source>
</reference>
<evidence type="ECO:0000256" key="1">
    <source>
        <dbReference type="SAM" id="MobiDB-lite"/>
    </source>
</evidence>
<proteinExistence type="predicted"/>
<feature type="compositionally biased region" description="Polar residues" evidence="1">
    <location>
        <begin position="198"/>
        <end position="209"/>
    </location>
</feature>
<keyword evidence="3" id="KW-1185">Reference proteome</keyword>
<protein>
    <submittedName>
        <fullName evidence="2">Uncharacterized protein</fullName>
    </submittedName>
</protein>
<evidence type="ECO:0000313" key="3">
    <source>
        <dbReference type="Proteomes" id="UP000283269"/>
    </source>
</evidence>
<comment type="caution">
    <text evidence="2">The sequence shown here is derived from an EMBL/GenBank/DDBJ whole genome shotgun (WGS) entry which is preliminary data.</text>
</comment>
<dbReference type="InParanoid" id="A0A409XLJ8"/>
<feature type="compositionally biased region" description="Basic residues" evidence="1">
    <location>
        <begin position="276"/>
        <end position="285"/>
    </location>
</feature>
<feature type="compositionally biased region" description="Basic residues" evidence="1">
    <location>
        <begin position="298"/>
        <end position="308"/>
    </location>
</feature>
<dbReference type="AlphaFoldDB" id="A0A409XLJ8"/>
<organism evidence="2 3">
    <name type="scientific">Psilocybe cyanescens</name>
    <dbReference type="NCBI Taxonomy" id="93625"/>
    <lineage>
        <taxon>Eukaryota</taxon>
        <taxon>Fungi</taxon>
        <taxon>Dikarya</taxon>
        <taxon>Basidiomycota</taxon>
        <taxon>Agaricomycotina</taxon>
        <taxon>Agaricomycetes</taxon>
        <taxon>Agaricomycetidae</taxon>
        <taxon>Agaricales</taxon>
        <taxon>Agaricineae</taxon>
        <taxon>Strophariaceae</taxon>
        <taxon>Psilocybe</taxon>
    </lineage>
</organism>
<gene>
    <name evidence="2" type="ORF">CVT25_013208</name>
</gene>
<feature type="compositionally biased region" description="Polar residues" evidence="1">
    <location>
        <begin position="261"/>
        <end position="275"/>
    </location>
</feature>